<dbReference type="EMBL" id="CP038267">
    <property type="protein sequence ID" value="QBR94001.1"/>
    <property type="molecule type" value="Genomic_DNA"/>
</dbReference>
<dbReference type="KEGG" id="noy:EXE57_18220"/>
<dbReference type="Pfam" id="PF00392">
    <property type="entry name" value="GntR"/>
    <property type="match status" value="1"/>
</dbReference>
<sequence>MQQLVSAHRTATLVGDFPRSPAYAGLAEALRRLVADGRIPVGARLPSERDLTRVLDVSRTTVTRAYASLVEQGYAEPRRGSGTFTRLPGEATRVHDRALLPRPDDAGVVDLNCAAPAATWGIAAAYERALAVLPSYLAGHGYFPVGLPALQQAIASSYEARGLPTSPDQVMVTPGALAAAAIVSRALTGAGDRVLVESPCYPNAVEALRDAGARLVPSPVDPDGWDLPGIGAGLHQVAPRLAFLIPDFQNPTGLLMPDEQREEYAGHLRRARVRAVVDEAHQWLPLEGQAMPLPFAAHAPGTVTVGSASKGFWGGLRVGWIRAPEGTMDSFVRARLALDLGAPVLEQLVLVELLRDADRVVGDHRHRLREQRDALADAVSTSLPDWRFRLPSGGLALWCELPAPLATALAAEGDRRGVVVAPGPVFAAEGGLARFVRLPWTRPVGELQDAVARLAEAWSAVLAGHDPDRRPSSRVMVA</sequence>
<proteinExistence type="inferred from homology"/>
<accession>A0A4P7GQ93</accession>
<dbReference type="InterPro" id="IPR004839">
    <property type="entry name" value="Aminotransferase_I/II_large"/>
</dbReference>
<dbReference type="SUPFAM" id="SSF46785">
    <property type="entry name" value="Winged helix' DNA-binding domain"/>
    <property type="match status" value="1"/>
</dbReference>
<evidence type="ECO:0000256" key="1">
    <source>
        <dbReference type="ARBA" id="ARBA00005384"/>
    </source>
</evidence>
<dbReference type="InterPro" id="IPR015424">
    <property type="entry name" value="PyrdxlP-dep_Trfase"/>
</dbReference>
<dbReference type="InterPro" id="IPR036388">
    <property type="entry name" value="WH-like_DNA-bd_sf"/>
</dbReference>
<feature type="domain" description="HTH gntR-type" evidence="6">
    <location>
        <begin position="20"/>
        <end position="88"/>
    </location>
</feature>
<comment type="similarity">
    <text evidence="1">In the C-terminal section; belongs to the class-I pyridoxal-phosphate-dependent aminotransferase family.</text>
</comment>
<evidence type="ECO:0000313" key="8">
    <source>
        <dbReference type="Proteomes" id="UP000294894"/>
    </source>
</evidence>
<keyword evidence="3" id="KW-0805">Transcription regulation</keyword>
<dbReference type="InterPro" id="IPR000524">
    <property type="entry name" value="Tscrpt_reg_HTH_GntR"/>
</dbReference>
<protein>
    <submittedName>
        <fullName evidence="7">PLP-dependent aminotransferase family protein</fullName>
    </submittedName>
</protein>
<organism evidence="7 8">
    <name type="scientific">Nocardioides euryhalodurans</name>
    <dbReference type="NCBI Taxonomy" id="2518370"/>
    <lineage>
        <taxon>Bacteria</taxon>
        <taxon>Bacillati</taxon>
        <taxon>Actinomycetota</taxon>
        <taxon>Actinomycetes</taxon>
        <taxon>Propionibacteriales</taxon>
        <taxon>Nocardioidaceae</taxon>
        <taxon>Nocardioides</taxon>
    </lineage>
</organism>
<dbReference type="InterPro" id="IPR036390">
    <property type="entry name" value="WH_DNA-bd_sf"/>
</dbReference>
<evidence type="ECO:0000256" key="3">
    <source>
        <dbReference type="ARBA" id="ARBA00023015"/>
    </source>
</evidence>
<evidence type="ECO:0000259" key="6">
    <source>
        <dbReference type="PROSITE" id="PS50949"/>
    </source>
</evidence>
<dbReference type="CDD" id="cd00609">
    <property type="entry name" value="AAT_like"/>
    <property type="match status" value="1"/>
</dbReference>
<dbReference type="GO" id="GO:0003700">
    <property type="term" value="F:DNA-binding transcription factor activity"/>
    <property type="evidence" value="ECO:0007669"/>
    <property type="project" value="InterPro"/>
</dbReference>
<dbReference type="InterPro" id="IPR051446">
    <property type="entry name" value="HTH_trans_reg/aminotransferase"/>
</dbReference>
<keyword evidence="2" id="KW-0663">Pyridoxal phosphate</keyword>
<dbReference type="PANTHER" id="PTHR46577">
    <property type="entry name" value="HTH-TYPE TRANSCRIPTIONAL REGULATORY PROTEIN GABR"/>
    <property type="match status" value="1"/>
</dbReference>
<gene>
    <name evidence="7" type="ORF">EXE57_18220</name>
</gene>
<keyword evidence="4" id="KW-0238">DNA-binding</keyword>
<keyword evidence="8" id="KW-1185">Reference proteome</keyword>
<dbReference type="GO" id="GO:0003677">
    <property type="term" value="F:DNA binding"/>
    <property type="evidence" value="ECO:0007669"/>
    <property type="project" value="UniProtKB-KW"/>
</dbReference>
<dbReference type="OrthoDB" id="199743at2"/>
<dbReference type="Proteomes" id="UP000294894">
    <property type="component" value="Chromosome"/>
</dbReference>
<name>A0A4P7GQ93_9ACTN</name>
<dbReference type="PRINTS" id="PR00035">
    <property type="entry name" value="HTHGNTR"/>
</dbReference>
<evidence type="ECO:0000313" key="7">
    <source>
        <dbReference type="EMBL" id="QBR94001.1"/>
    </source>
</evidence>
<dbReference type="GO" id="GO:0030170">
    <property type="term" value="F:pyridoxal phosphate binding"/>
    <property type="evidence" value="ECO:0007669"/>
    <property type="project" value="InterPro"/>
</dbReference>
<dbReference type="Gene3D" id="1.10.10.10">
    <property type="entry name" value="Winged helix-like DNA-binding domain superfamily/Winged helix DNA-binding domain"/>
    <property type="match status" value="1"/>
</dbReference>
<dbReference type="PANTHER" id="PTHR46577:SF1">
    <property type="entry name" value="HTH-TYPE TRANSCRIPTIONAL REGULATORY PROTEIN GABR"/>
    <property type="match status" value="1"/>
</dbReference>
<dbReference type="AlphaFoldDB" id="A0A4P7GQ93"/>
<dbReference type="Gene3D" id="3.40.640.10">
    <property type="entry name" value="Type I PLP-dependent aspartate aminotransferase-like (Major domain)"/>
    <property type="match status" value="1"/>
</dbReference>
<dbReference type="CDD" id="cd07377">
    <property type="entry name" value="WHTH_GntR"/>
    <property type="match status" value="1"/>
</dbReference>
<evidence type="ECO:0000256" key="5">
    <source>
        <dbReference type="ARBA" id="ARBA00023163"/>
    </source>
</evidence>
<dbReference type="SMART" id="SM00345">
    <property type="entry name" value="HTH_GNTR"/>
    <property type="match status" value="1"/>
</dbReference>
<dbReference type="SUPFAM" id="SSF53383">
    <property type="entry name" value="PLP-dependent transferases"/>
    <property type="match status" value="1"/>
</dbReference>
<evidence type="ECO:0000256" key="2">
    <source>
        <dbReference type="ARBA" id="ARBA00022898"/>
    </source>
</evidence>
<keyword evidence="5" id="KW-0804">Transcription</keyword>
<evidence type="ECO:0000256" key="4">
    <source>
        <dbReference type="ARBA" id="ARBA00023125"/>
    </source>
</evidence>
<keyword evidence="7" id="KW-0032">Aminotransferase</keyword>
<dbReference type="PROSITE" id="PS50949">
    <property type="entry name" value="HTH_GNTR"/>
    <property type="match status" value="1"/>
</dbReference>
<dbReference type="RefSeq" id="WP_135079983.1">
    <property type="nucleotide sequence ID" value="NZ_CP038267.1"/>
</dbReference>
<dbReference type="Pfam" id="PF00155">
    <property type="entry name" value="Aminotran_1_2"/>
    <property type="match status" value="1"/>
</dbReference>
<dbReference type="InterPro" id="IPR015421">
    <property type="entry name" value="PyrdxlP-dep_Trfase_major"/>
</dbReference>
<dbReference type="GO" id="GO:0008483">
    <property type="term" value="F:transaminase activity"/>
    <property type="evidence" value="ECO:0007669"/>
    <property type="project" value="UniProtKB-KW"/>
</dbReference>
<keyword evidence="7" id="KW-0808">Transferase</keyword>
<reference evidence="7 8" key="1">
    <citation type="submission" date="2019-03" db="EMBL/GenBank/DDBJ databases">
        <title>Three New Species of Nocardioides, Nocardioides euryhalodurans sp. nov., Nocardioides seonyuensis sp. nov. and Nocardioides eburneoflavus sp. nov., Iolated from Soil.</title>
        <authorList>
            <person name="Roh S.G."/>
            <person name="Lee C."/>
            <person name="Kim M.-K."/>
            <person name="Kim S.B."/>
        </authorList>
    </citation>
    <scope>NUCLEOTIDE SEQUENCE [LARGE SCALE GENOMIC DNA]</scope>
    <source>
        <strain evidence="7 8">MMS17-SY117</strain>
    </source>
</reference>